<dbReference type="KEGG" id="dpp:DICPUDRAFT_149724"/>
<dbReference type="InterPro" id="IPR051428">
    <property type="entry name" value="Sphingo_Act-Surfact_Prot"/>
</dbReference>
<keyword evidence="4" id="KW-0732">Signal</keyword>
<dbReference type="InterPro" id="IPR011001">
    <property type="entry name" value="Saposin-like"/>
</dbReference>
<dbReference type="Pfam" id="PF05184">
    <property type="entry name" value="SapB_1"/>
    <property type="match status" value="2"/>
</dbReference>
<dbReference type="GO" id="GO:0005764">
    <property type="term" value="C:lysosome"/>
    <property type="evidence" value="ECO:0007669"/>
    <property type="project" value="InterPro"/>
</dbReference>
<dbReference type="GO" id="GO:0006665">
    <property type="term" value="P:sphingolipid metabolic process"/>
    <property type="evidence" value="ECO:0007669"/>
    <property type="project" value="InterPro"/>
</dbReference>
<dbReference type="InterPro" id="IPR008373">
    <property type="entry name" value="Saposin"/>
</dbReference>
<dbReference type="SMART" id="SM00741">
    <property type="entry name" value="SapB"/>
    <property type="match status" value="2"/>
</dbReference>
<evidence type="ECO:0000259" key="5">
    <source>
        <dbReference type="PROSITE" id="PS50015"/>
    </source>
</evidence>
<keyword evidence="1" id="KW-1015">Disulfide bond</keyword>
<dbReference type="OrthoDB" id="19956at2759"/>
<evidence type="ECO:0000313" key="7">
    <source>
        <dbReference type="Proteomes" id="UP000001064"/>
    </source>
</evidence>
<evidence type="ECO:0000256" key="3">
    <source>
        <dbReference type="SAM" id="MobiDB-lite"/>
    </source>
</evidence>
<keyword evidence="7" id="KW-1185">Reference proteome</keyword>
<keyword evidence="2" id="KW-0325">Glycoprotein</keyword>
<accession>F0ZEI1</accession>
<dbReference type="GO" id="GO:0005615">
    <property type="term" value="C:extracellular space"/>
    <property type="evidence" value="ECO:0000318"/>
    <property type="project" value="GO_Central"/>
</dbReference>
<dbReference type="VEuPathDB" id="AmoebaDB:DICPUDRAFT_149724"/>
<reference evidence="7" key="1">
    <citation type="journal article" date="2011" name="Genome Biol.">
        <title>Comparative genomics of the social amoebae Dictyostelium discoideum and Dictyostelium purpureum.</title>
        <authorList>
            <consortium name="US DOE Joint Genome Institute (JGI-PGF)"/>
            <person name="Sucgang R."/>
            <person name="Kuo A."/>
            <person name="Tian X."/>
            <person name="Salerno W."/>
            <person name="Parikh A."/>
            <person name="Feasley C.L."/>
            <person name="Dalin E."/>
            <person name="Tu H."/>
            <person name="Huang E."/>
            <person name="Barry K."/>
            <person name="Lindquist E."/>
            <person name="Shapiro H."/>
            <person name="Bruce D."/>
            <person name="Schmutz J."/>
            <person name="Salamov A."/>
            <person name="Fey P."/>
            <person name="Gaudet P."/>
            <person name="Anjard C."/>
            <person name="Babu M.M."/>
            <person name="Basu S."/>
            <person name="Bushmanova Y."/>
            <person name="van der Wel H."/>
            <person name="Katoh-Kurasawa M."/>
            <person name="Dinh C."/>
            <person name="Coutinho P.M."/>
            <person name="Saito T."/>
            <person name="Elias M."/>
            <person name="Schaap P."/>
            <person name="Kay R.R."/>
            <person name="Henrissat B."/>
            <person name="Eichinger L."/>
            <person name="Rivero F."/>
            <person name="Putnam N.H."/>
            <person name="West C.M."/>
            <person name="Loomis W.F."/>
            <person name="Chisholm R.L."/>
            <person name="Shaulsky G."/>
            <person name="Strassmann J.E."/>
            <person name="Queller D.C."/>
            <person name="Kuspa A."/>
            <person name="Grigoriev I.V."/>
        </authorList>
    </citation>
    <scope>NUCLEOTIDE SEQUENCE [LARGE SCALE GENOMIC DNA]</scope>
    <source>
        <strain evidence="7">QSDP1</strain>
    </source>
</reference>
<evidence type="ECO:0000313" key="6">
    <source>
        <dbReference type="EMBL" id="EGC37651.1"/>
    </source>
</evidence>
<dbReference type="SUPFAM" id="SSF47862">
    <property type="entry name" value="Saposin"/>
    <property type="match status" value="3"/>
</dbReference>
<dbReference type="InParanoid" id="F0ZEI1"/>
<dbReference type="AlphaFoldDB" id="F0ZEI1"/>
<feature type="region of interest" description="Disordered" evidence="3">
    <location>
        <begin position="117"/>
        <end position="140"/>
    </location>
</feature>
<feature type="chain" id="PRO_5003265062" description="Saposin B-type domain-containing protein" evidence="4">
    <location>
        <begin position="20"/>
        <end position="217"/>
    </location>
</feature>
<proteinExistence type="predicted"/>
<evidence type="ECO:0000256" key="2">
    <source>
        <dbReference type="ARBA" id="ARBA00023180"/>
    </source>
</evidence>
<dbReference type="Proteomes" id="UP000001064">
    <property type="component" value="Unassembled WGS sequence"/>
</dbReference>
<dbReference type="PANTHER" id="PTHR11480">
    <property type="entry name" value="SAPOSIN-RELATED"/>
    <property type="match status" value="1"/>
</dbReference>
<dbReference type="FunCoup" id="F0ZEI1">
    <property type="interactions" value="1"/>
</dbReference>
<dbReference type="GeneID" id="10499407"/>
<dbReference type="InterPro" id="IPR008139">
    <property type="entry name" value="SaposinB_dom"/>
</dbReference>
<dbReference type="PANTHER" id="PTHR11480:SF3">
    <property type="entry name" value="BCDNA.GH08312"/>
    <property type="match status" value="1"/>
</dbReference>
<dbReference type="PRINTS" id="PR01797">
    <property type="entry name" value="SAPOSIN"/>
</dbReference>
<protein>
    <recommendedName>
        <fullName evidence="5">Saposin B-type domain-containing protein</fullName>
    </recommendedName>
</protein>
<evidence type="ECO:0000256" key="4">
    <source>
        <dbReference type="SAM" id="SignalP"/>
    </source>
</evidence>
<dbReference type="InterPro" id="IPR007856">
    <property type="entry name" value="SapB_1"/>
</dbReference>
<dbReference type="Gene3D" id="1.10.225.10">
    <property type="entry name" value="Saposin-like"/>
    <property type="match status" value="2"/>
</dbReference>
<name>F0ZEI1_DICPU</name>
<feature type="domain" description="Saposin B-type" evidence="5">
    <location>
        <begin position="141"/>
        <end position="217"/>
    </location>
</feature>
<dbReference type="EMBL" id="GL870994">
    <property type="protein sequence ID" value="EGC37651.1"/>
    <property type="molecule type" value="Genomic_DNA"/>
</dbReference>
<feature type="domain" description="Saposin B-type" evidence="5">
    <location>
        <begin position="38"/>
        <end position="119"/>
    </location>
</feature>
<sequence>MKLIFLLVLIISLFNNVNSLKISKNENNYSFNSVRVSSQIKCEVCSYVVNYIENVIESSRGELVITDGLEDLCSTVPKELRSICDNFVSNNVDNIIDSIINKETPDSICQDIGFCSSDDSSDVPTDAPEKPTTIESSSSSSSIDCTICEFLIERIELYVEGNSTQNQIEYYLDKDCKLFGGYAGQCQVYVNQYVPMFVNYIAHNEQPKVACSQVNLC</sequence>
<evidence type="ECO:0000256" key="1">
    <source>
        <dbReference type="ARBA" id="ARBA00023157"/>
    </source>
</evidence>
<dbReference type="eggNOG" id="KOG1340">
    <property type="taxonomic scope" value="Eukaryota"/>
</dbReference>
<organism evidence="6 7">
    <name type="scientific">Dictyostelium purpureum</name>
    <name type="common">Slime mold</name>
    <dbReference type="NCBI Taxonomy" id="5786"/>
    <lineage>
        <taxon>Eukaryota</taxon>
        <taxon>Amoebozoa</taxon>
        <taxon>Evosea</taxon>
        <taxon>Eumycetozoa</taxon>
        <taxon>Dictyostelia</taxon>
        <taxon>Dictyosteliales</taxon>
        <taxon>Dictyosteliaceae</taxon>
        <taxon>Dictyostelium</taxon>
    </lineage>
</organism>
<dbReference type="RefSeq" id="XP_003285839.1">
    <property type="nucleotide sequence ID" value="XM_003285791.1"/>
</dbReference>
<dbReference type="OMA" id="ECHLCEM"/>
<gene>
    <name evidence="6" type="ORF">DICPUDRAFT_149724</name>
</gene>
<dbReference type="GO" id="GO:0016020">
    <property type="term" value="C:membrane"/>
    <property type="evidence" value="ECO:0007669"/>
    <property type="project" value="GOC"/>
</dbReference>
<dbReference type="PROSITE" id="PS50015">
    <property type="entry name" value="SAP_B"/>
    <property type="match status" value="2"/>
</dbReference>
<dbReference type="Pfam" id="PF03489">
    <property type="entry name" value="SapB_2"/>
    <property type="match status" value="2"/>
</dbReference>
<feature type="signal peptide" evidence="4">
    <location>
        <begin position="1"/>
        <end position="19"/>
    </location>
</feature>
<dbReference type="InterPro" id="IPR008138">
    <property type="entry name" value="SapB_2"/>
</dbReference>